<evidence type="ECO:0000313" key="1">
    <source>
        <dbReference type="EMBL" id="KAF4029767.1"/>
    </source>
</evidence>
<comment type="caution">
    <text evidence="1">The sequence shown here is derived from an EMBL/GenBank/DDBJ whole genome shotgun (WGS) entry which is preliminary data.</text>
</comment>
<name>A0A833W5V0_PHYIN</name>
<dbReference type="GO" id="GO:0003676">
    <property type="term" value="F:nucleic acid binding"/>
    <property type="evidence" value="ECO:0007669"/>
    <property type="project" value="InterPro"/>
</dbReference>
<dbReference type="AlphaFoldDB" id="A0A833W5V0"/>
<gene>
    <name evidence="1" type="ORF">GN244_ATG18487</name>
</gene>
<dbReference type="Proteomes" id="UP000602510">
    <property type="component" value="Unassembled WGS sequence"/>
</dbReference>
<reference evidence="1" key="1">
    <citation type="submission" date="2020-04" db="EMBL/GenBank/DDBJ databases">
        <title>Hybrid Assembly of Korean Phytophthora infestans isolates.</title>
        <authorList>
            <person name="Prokchorchik M."/>
            <person name="Lee Y."/>
            <person name="Seo J."/>
            <person name="Cho J.-H."/>
            <person name="Park Y.-E."/>
            <person name="Jang D.-C."/>
            <person name="Im J.-S."/>
            <person name="Choi J.-G."/>
            <person name="Park H.-J."/>
            <person name="Lee G.-B."/>
            <person name="Lee Y.-G."/>
            <person name="Hong S.-Y."/>
            <person name="Cho K."/>
            <person name="Sohn K.H."/>
        </authorList>
    </citation>
    <scope>NUCLEOTIDE SEQUENCE</scope>
    <source>
        <strain evidence="1">KR_1_A1</strain>
    </source>
</reference>
<dbReference type="Gene3D" id="3.30.420.10">
    <property type="entry name" value="Ribonuclease H-like superfamily/Ribonuclease H"/>
    <property type="match status" value="1"/>
</dbReference>
<accession>A0A833W5V0</accession>
<dbReference type="InterPro" id="IPR036397">
    <property type="entry name" value="RNaseH_sf"/>
</dbReference>
<organism evidence="1 2">
    <name type="scientific">Phytophthora infestans</name>
    <name type="common">Potato late blight agent</name>
    <name type="synonym">Botrytis infestans</name>
    <dbReference type="NCBI Taxonomy" id="4787"/>
    <lineage>
        <taxon>Eukaryota</taxon>
        <taxon>Sar</taxon>
        <taxon>Stramenopiles</taxon>
        <taxon>Oomycota</taxon>
        <taxon>Peronosporomycetes</taxon>
        <taxon>Peronosporales</taxon>
        <taxon>Peronosporaceae</taxon>
        <taxon>Phytophthora</taxon>
    </lineage>
</organism>
<proteinExistence type="predicted"/>
<keyword evidence="2" id="KW-1185">Reference proteome</keyword>
<protein>
    <submittedName>
        <fullName evidence="1">Putative piwi-domain-containing protein</fullName>
    </submittedName>
</protein>
<sequence>MVRDDEMSSVLEMGMRAVAVAFKMISDGYKPLVTFIVVKKTPSSASFSGQSTRRDSKGNVKPGTVMAAMVMDPHQRGLYF</sequence>
<evidence type="ECO:0000313" key="2">
    <source>
        <dbReference type="Proteomes" id="UP000602510"/>
    </source>
</evidence>
<dbReference type="EMBL" id="WSZM01000768">
    <property type="protein sequence ID" value="KAF4029767.1"/>
    <property type="molecule type" value="Genomic_DNA"/>
</dbReference>